<feature type="domain" description="HTH araC/xylS-type" evidence="4">
    <location>
        <begin position="223"/>
        <end position="321"/>
    </location>
</feature>
<evidence type="ECO:0000256" key="2">
    <source>
        <dbReference type="ARBA" id="ARBA00023163"/>
    </source>
</evidence>
<dbReference type="PROSITE" id="PS01124">
    <property type="entry name" value="HTH_ARAC_FAMILY_2"/>
    <property type="match status" value="1"/>
</dbReference>
<reference evidence="5 6" key="1">
    <citation type="submission" date="2017-05" db="EMBL/GenBank/DDBJ databases">
        <title>Complete and WGS of Bordetella genogroups.</title>
        <authorList>
            <person name="Spilker T."/>
            <person name="LiPuma J."/>
        </authorList>
    </citation>
    <scope>NUCLEOTIDE SEQUENCE [LARGE SCALE GENOMIC DNA]</scope>
    <source>
        <strain evidence="5 6">AU17610</strain>
    </source>
</reference>
<evidence type="ECO:0000259" key="4">
    <source>
        <dbReference type="PROSITE" id="PS01124"/>
    </source>
</evidence>
<feature type="region of interest" description="Disordered" evidence="3">
    <location>
        <begin position="313"/>
        <end position="333"/>
    </location>
</feature>
<dbReference type="InterPro" id="IPR018060">
    <property type="entry name" value="HTH_AraC"/>
</dbReference>
<dbReference type="SMART" id="SM00342">
    <property type="entry name" value="HTH_ARAC"/>
    <property type="match status" value="1"/>
</dbReference>
<dbReference type="Gene3D" id="1.10.10.60">
    <property type="entry name" value="Homeodomain-like"/>
    <property type="match status" value="1"/>
</dbReference>
<dbReference type="RefSeq" id="WP_094824924.1">
    <property type="nucleotide sequence ID" value="NZ_NEVL01000001.1"/>
</dbReference>
<dbReference type="EMBL" id="NEVL01000001">
    <property type="protein sequence ID" value="OZI40810.1"/>
    <property type="molecule type" value="Genomic_DNA"/>
</dbReference>
<dbReference type="Proteomes" id="UP000217005">
    <property type="component" value="Unassembled WGS sequence"/>
</dbReference>
<evidence type="ECO:0000313" key="5">
    <source>
        <dbReference type="EMBL" id="OZI40810.1"/>
    </source>
</evidence>
<dbReference type="InterPro" id="IPR029062">
    <property type="entry name" value="Class_I_gatase-like"/>
</dbReference>
<keyword evidence="2" id="KW-0804">Transcription</keyword>
<comment type="caution">
    <text evidence="5">The sequence shown here is derived from an EMBL/GenBank/DDBJ whole genome shotgun (WGS) entry which is preliminary data.</text>
</comment>
<evidence type="ECO:0000256" key="3">
    <source>
        <dbReference type="SAM" id="MobiDB-lite"/>
    </source>
</evidence>
<organism evidence="5 6">
    <name type="scientific">Bordetella genomosp. 1</name>
    <dbReference type="NCBI Taxonomy" id="1395607"/>
    <lineage>
        <taxon>Bacteria</taxon>
        <taxon>Pseudomonadati</taxon>
        <taxon>Pseudomonadota</taxon>
        <taxon>Betaproteobacteria</taxon>
        <taxon>Burkholderiales</taxon>
        <taxon>Alcaligenaceae</taxon>
        <taxon>Bordetella</taxon>
    </lineage>
</organism>
<dbReference type="PANTHER" id="PTHR43130">
    <property type="entry name" value="ARAC-FAMILY TRANSCRIPTIONAL REGULATOR"/>
    <property type="match status" value="1"/>
</dbReference>
<dbReference type="InterPro" id="IPR052158">
    <property type="entry name" value="INH-QAR"/>
</dbReference>
<dbReference type="Gene3D" id="3.40.50.880">
    <property type="match status" value="1"/>
</dbReference>
<dbReference type="GO" id="GO:0043565">
    <property type="term" value="F:sequence-specific DNA binding"/>
    <property type="evidence" value="ECO:0007669"/>
    <property type="project" value="InterPro"/>
</dbReference>
<dbReference type="AlphaFoldDB" id="A0A261SVA0"/>
<protein>
    <submittedName>
        <fullName evidence="5">AraC family transcriptional regulator</fullName>
    </submittedName>
</protein>
<keyword evidence="1" id="KW-0805">Transcription regulation</keyword>
<dbReference type="InterPro" id="IPR009057">
    <property type="entry name" value="Homeodomain-like_sf"/>
</dbReference>
<evidence type="ECO:0000313" key="6">
    <source>
        <dbReference type="Proteomes" id="UP000217005"/>
    </source>
</evidence>
<dbReference type="InterPro" id="IPR002818">
    <property type="entry name" value="DJ-1/PfpI"/>
</dbReference>
<dbReference type="SUPFAM" id="SSF46689">
    <property type="entry name" value="Homeodomain-like"/>
    <property type="match status" value="2"/>
</dbReference>
<proteinExistence type="predicted"/>
<dbReference type="Pfam" id="PF01965">
    <property type="entry name" value="DJ-1_PfpI"/>
    <property type="match status" value="1"/>
</dbReference>
<dbReference type="PANTHER" id="PTHR43130:SF3">
    <property type="entry name" value="HTH-TYPE TRANSCRIPTIONAL REGULATOR RV1931C"/>
    <property type="match status" value="1"/>
</dbReference>
<dbReference type="Pfam" id="PF12833">
    <property type="entry name" value="HTH_18"/>
    <property type="match status" value="1"/>
</dbReference>
<sequence length="333" mass="36284">MRAAPVPVYFVVLDGIVLLDLAGPAEALRVANKLAPGSFDVTYCSPAAELETGLPGLHLSRLAPLPTRVAPNALVIISGVIDRHYDLRAPAAQQVLEWLRVRMPADGFELVSICSGALLAAAAGLLRDRECTTHHNCVAALSRMEPRARVLENRIFVQDERLWTSAGVTSGIDLALHLVARVTGPQIASAVARDMVVYLRRAGNDPAISPWLDHRNHLHPGVHRVQDAVLRDPAADWNADALARHAHTSARHLARLFAEHAGCTPMDYLYQVRLALARTLLSQTRHGMERVAQQSGFSSAHHLRRVWRRFESAPPSALRAHPPESAAPPQPAA</sequence>
<accession>A0A261SVA0</accession>
<dbReference type="GO" id="GO:0003700">
    <property type="term" value="F:DNA-binding transcription factor activity"/>
    <property type="evidence" value="ECO:0007669"/>
    <property type="project" value="InterPro"/>
</dbReference>
<dbReference type="OrthoDB" id="8543772at2"/>
<name>A0A261SVA0_9BORD</name>
<dbReference type="SUPFAM" id="SSF52317">
    <property type="entry name" value="Class I glutamine amidotransferase-like"/>
    <property type="match status" value="1"/>
</dbReference>
<gene>
    <name evidence="5" type="ORF">CEG14_03360</name>
</gene>
<evidence type="ECO:0000256" key="1">
    <source>
        <dbReference type="ARBA" id="ARBA00023015"/>
    </source>
</evidence>